<proteinExistence type="predicted"/>
<comment type="caution">
    <text evidence="1">The sequence shown here is derived from an EMBL/GenBank/DDBJ whole genome shotgun (WGS) entry which is preliminary data.</text>
</comment>
<dbReference type="EMBL" id="ABLK01000499">
    <property type="protein sequence ID" value="EDT37342.1"/>
    <property type="molecule type" value="Genomic_DNA"/>
</dbReference>
<name>B1TGG6_9BURK</name>
<dbReference type="PATRIC" id="fig|396597.7.peg.436"/>
<sequence length="93" mass="11045">MGVLAKIRRMYFREKVPLREIARRKERAVHARFEAMCSHYLFEPEFRSRAAGWKKGIVEKNAQDRRRQITGSIYRTHGRPARILLDKAIGMLF</sequence>
<protein>
    <submittedName>
        <fullName evidence="1">Uncharacterized protein</fullName>
    </submittedName>
</protein>
<evidence type="ECO:0000313" key="2">
    <source>
        <dbReference type="Proteomes" id="UP000004814"/>
    </source>
</evidence>
<gene>
    <name evidence="1" type="ORF">BamMEX5DRAFT_6882</name>
</gene>
<accession>B1TGG6</accession>
<evidence type="ECO:0000313" key="1">
    <source>
        <dbReference type="EMBL" id="EDT37342.1"/>
    </source>
</evidence>
<reference evidence="1 2" key="1">
    <citation type="submission" date="2008-03" db="EMBL/GenBank/DDBJ databases">
        <title>Sequencing of the draft genome and assembly of Burkholderia ambifaria MEX-5.</title>
        <authorList>
            <consortium name="US DOE Joint Genome Institute (JGI-PGF)"/>
            <person name="Copeland A."/>
            <person name="Lucas S."/>
            <person name="Lapidus A."/>
            <person name="Glavina del Rio T."/>
            <person name="Dalin E."/>
            <person name="Tice H."/>
            <person name="Bruce D."/>
            <person name="Goodwin L."/>
            <person name="Pitluck S."/>
            <person name="Larimer F."/>
            <person name="Land M.L."/>
            <person name="Hauser L."/>
            <person name="Tiedje J."/>
            <person name="Richardson P."/>
        </authorList>
    </citation>
    <scope>NUCLEOTIDE SEQUENCE [LARGE SCALE GENOMIC DNA]</scope>
    <source>
        <strain evidence="1 2">MEX-5</strain>
    </source>
</reference>
<dbReference type="AlphaFoldDB" id="B1TGG6"/>
<organism evidence="1 2">
    <name type="scientific">Burkholderia ambifaria MEX-5</name>
    <dbReference type="NCBI Taxonomy" id="396597"/>
    <lineage>
        <taxon>Bacteria</taxon>
        <taxon>Pseudomonadati</taxon>
        <taxon>Pseudomonadota</taxon>
        <taxon>Betaproteobacteria</taxon>
        <taxon>Burkholderiales</taxon>
        <taxon>Burkholderiaceae</taxon>
        <taxon>Burkholderia</taxon>
        <taxon>Burkholderia cepacia complex</taxon>
    </lineage>
</organism>
<dbReference type="Proteomes" id="UP000004814">
    <property type="component" value="Unassembled WGS sequence"/>
</dbReference>